<dbReference type="Proteomes" id="UP001601058">
    <property type="component" value="Unassembled WGS sequence"/>
</dbReference>
<protein>
    <submittedName>
        <fullName evidence="1">Post-transcriptional regulator</fullName>
    </submittedName>
</protein>
<evidence type="ECO:0000313" key="1">
    <source>
        <dbReference type="EMBL" id="MFE8696845.1"/>
    </source>
</evidence>
<dbReference type="Pfam" id="PF13797">
    <property type="entry name" value="Post_transc_reg"/>
    <property type="match status" value="1"/>
</dbReference>
<dbReference type="InterPro" id="IPR025716">
    <property type="entry name" value="Post-transcriptional_regulator"/>
</dbReference>
<evidence type="ECO:0000313" key="2">
    <source>
        <dbReference type="Proteomes" id="UP001601058"/>
    </source>
</evidence>
<proteinExistence type="predicted"/>
<gene>
    <name evidence="1" type="ORF">ACFYKT_10915</name>
</gene>
<keyword evidence="2" id="KW-1185">Reference proteome</keyword>
<comment type="caution">
    <text evidence="1">The sequence shown here is derived from an EMBL/GenBank/DDBJ whole genome shotgun (WGS) entry which is preliminary data.</text>
</comment>
<reference evidence="1 2" key="1">
    <citation type="submission" date="2024-08" db="EMBL/GenBank/DDBJ databases">
        <title>Two novel Cytobacillus novel species.</title>
        <authorList>
            <person name="Liu G."/>
        </authorList>
    </citation>
    <scope>NUCLEOTIDE SEQUENCE [LARGE SCALE GENOMIC DNA]</scope>
    <source>
        <strain evidence="1 2">FJAT-53684</strain>
    </source>
</reference>
<organism evidence="1 2">
    <name type="scientific">Cytobacillus mangrovibacter</name>
    <dbReference type="NCBI Taxonomy" id="3299024"/>
    <lineage>
        <taxon>Bacteria</taxon>
        <taxon>Bacillati</taxon>
        <taxon>Bacillota</taxon>
        <taxon>Bacilli</taxon>
        <taxon>Bacillales</taxon>
        <taxon>Bacillaceae</taxon>
        <taxon>Cytobacillus</taxon>
    </lineage>
</organism>
<dbReference type="EMBL" id="JBIACJ010000005">
    <property type="protein sequence ID" value="MFE8696845.1"/>
    <property type="molecule type" value="Genomic_DNA"/>
</dbReference>
<sequence length="98" mass="11820">MKTSHAYDHFREHVQPALRSKLEEFFLLGYGHVKEKELWDFLVRKKWRKTDENKRISELVEDILSIKVGEYFHFATIEAFKGAEFAFDDEDELRELLK</sequence>
<dbReference type="RefSeq" id="WP_389219378.1">
    <property type="nucleotide sequence ID" value="NZ_JBIACJ010000005.1"/>
</dbReference>
<accession>A0ABW6K0I6</accession>
<name>A0ABW6K0I6_9BACI</name>